<dbReference type="InterPro" id="IPR000743">
    <property type="entry name" value="Glyco_hydro_28"/>
</dbReference>
<keyword evidence="9" id="KW-0119">Carbohydrate metabolism</keyword>
<dbReference type="SUPFAM" id="SSF51126">
    <property type="entry name" value="Pectin lyase-like"/>
    <property type="match status" value="1"/>
</dbReference>
<keyword evidence="12" id="KW-0624">Polysaccharide degradation</keyword>
<feature type="chain" id="PRO_5020519970" description="galacturonan 1,4-alpha-galacturonidase" evidence="18">
    <location>
        <begin position="20"/>
        <end position="443"/>
    </location>
</feature>
<evidence type="ECO:0000256" key="5">
    <source>
        <dbReference type="ARBA" id="ARBA00022737"/>
    </source>
</evidence>
<name>A0A4S4KPH3_9APHY</name>
<keyword evidence="3" id="KW-0964">Secreted</keyword>
<dbReference type="GO" id="GO:0004650">
    <property type="term" value="F:polygalacturonase activity"/>
    <property type="evidence" value="ECO:0007669"/>
    <property type="project" value="InterPro"/>
</dbReference>
<evidence type="ECO:0000256" key="12">
    <source>
        <dbReference type="ARBA" id="ARBA00023326"/>
    </source>
</evidence>
<dbReference type="AlphaFoldDB" id="A0A4S4KPH3"/>
<dbReference type="PROSITE" id="PS00502">
    <property type="entry name" value="POLYGALACTURONASE"/>
    <property type="match status" value="1"/>
</dbReference>
<evidence type="ECO:0000256" key="18">
    <source>
        <dbReference type="SAM" id="SignalP"/>
    </source>
</evidence>
<comment type="caution">
    <text evidence="19">The sequence shown here is derived from an EMBL/GenBank/DDBJ whole genome shotgun (WGS) entry which is preliminary data.</text>
</comment>
<sequence length="443" mass="47811">MRVFAFILALFLLVGTARSDCEVDVHEPRHPSDTRDDGPAINAAFQKCARGGKVVLDKFYIVDSLLFTTDLHNVEIELSGTIQYTPNIEKWSPDSYFLTYQNATTFWFLSGDKIQMHGGGTIDGNGQDTGTAGGSSRTFARPVPLTVGNASHVHIEDITIVNSPFWNNVRIYGSYTCIVADSLGCKFVYNSTNVTYKNIKLDSVSYSDAPAANTDGWDIYRSDEVIIKDSWINNDDDCVSFKPNTTNVLVSNLWCNGSHGISVGSLGQYVKYAGEVDIVANITIKDVSMNNAQNGARIKVFGGSSDPGMPRNLNNFMPTDVSPDSASTAGGGSGFVQNITYHDYTVNNVDNPILIDQCYDTAADVCAQFPSLVTISDVHFINVKGTSSGAEGNVVADLECSSECTDITANGTDIRPPDGAATFTCQNIESTDQLDFNCTAPAS</sequence>
<evidence type="ECO:0000313" key="20">
    <source>
        <dbReference type="Proteomes" id="UP000309038"/>
    </source>
</evidence>
<proteinExistence type="inferred from homology"/>
<evidence type="ECO:0000256" key="1">
    <source>
        <dbReference type="ARBA" id="ARBA00004613"/>
    </source>
</evidence>
<evidence type="ECO:0000256" key="15">
    <source>
        <dbReference type="ARBA" id="ARBA00048766"/>
    </source>
</evidence>
<keyword evidence="11" id="KW-0961">Cell wall biogenesis/degradation</keyword>
<keyword evidence="6 17" id="KW-0378">Hydrolase</keyword>
<protein>
    <recommendedName>
        <fullName evidence="14">galacturonan 1,4-alpha-galacturonidase</fullName>
        <ecNumber evidence="14">3.2.1.67</ecNumber>
    </recommendedName>
</protein>
<evidence type="ECO:0000256" key="7">
    <source>
        <dbReference type="ARBA" id="ARBA00023157"/>
    </source>
</evidence>
<comment type="subcellular location">
    <subcellularLocation>
        <location evidence="1">Secreted</location>
    </subcellularLocation>
</comment>
<dbReference type="InterPro" id="IPR006626">
    <property type="entry name" value="PbH1"/>
</dbReference>
<evidence type="ECO:0000256" key="8">
    <source>
        <dbReference type="ARBA" id="ARBA00023180"/>
    </source>
</evidence>
<dbReference type="Proteomes" id="UP000309038">
    <property type="component" value="Unassembled WGS sequence"/>
</dbReference>
<dbReference type="EMBL" id="SGPJ01000049">
    <property type="protein sequence ID" value="THH00492.1"/>
    <property type="molecule type" value="Genomic_DNA"/>
</dbReference>
<evidence type="ECO:0000256" key="6">
    <source>
        <dbReference type="ARBA" id="ARBA00022801"/>
    </source>
</evidence>
<evidence type="ECO:0000256" key="3">
    <source>
        <dbReference type="ARBA" id="ARBA00022525"/>
    </source>
</evidence>
<dbReference type="PANTHER" id="PTHR31736:SF12">
    <property type="entry name" value="EXO-POLYGALACTURONASE, PUTATIVE-RELATED"/>
    <property type="match status" value="1"/>
</dbReference>
<comment type="similarity">
    <text evidence="2 17">Belongs to the glycosyl hydrolase 28 family.</text>
</comment>
<dbReference type="GO" id="GO:0071555">
    <property type="term" value="P:cell wall organization"/>
    <property type="evidence" value="ECO:0007669"/>
    <property type="project" value="UniProtKB-KW"/>
</dbReference>
<dbReference type="EC" id="3.2.1.67" evidence="14"/>
<keyword evidence="20" id="KW-1185">Reference proteome</keyword>
<keyword evidence="8" id="KW-0325">Glycoprotein</keyword>
<evidence type="ECO:0000256" key="9">
    <source>
        <dbReference type="ARBA" id="ARBA00023277"/>
    </source>
</evidence>
<dbReference type="GO" id="GO:0047911">
    <property type="term" value="F:galacturan 1,4-alpha-galacturonidase activity"/>
    <property type="evidence" value="ECO:0007669"/>
    <property type="project" value="UniProtKB-EC"/>
</dbReference>
<evidence type="ECO:0000256" key="4">
    <source>
        <dbReference type="ARBA" id="ARBA00022729"/>
    </source>
</evidence>
<dbReference type="SMART" id="SM00710">
    <property type="entry name" value="PbH1"/>
    <property type="match status" value="7"/>
</dbReference>
<feature type="active site" evidence="16">
    <location>
        <position position="259"/>
    </location>
</feature>
<feature type="signal peptide" evidence="18">
    <location>
        <begin position="1"/>
        <end position="19"/>
    </location>
</feature>
<dbReference type="InterPro" id="IPR011050">
    <property type="entry name" value="Pectin_lyase_fold/virulence"/>
</dbReference>
<evidence type="ECO:0000256" key="17">
    <source>
        <dbReference type="RuleBase" id="RU361169"/>
    </source>
</evidence>
<keyword evidence="5" id="KW-0677">Repeat</keyword>
<evidence type="ECO:0000256" key="16">
    <source>
        <dbReference type="PROSITE-ProRule" id="PRU10052"/>
    </source>
</evidence>
<evidence type="ECO:0000313" key="19">
    <source>
        <dbReference type="EMBL" id="THH00492.1"/>
    </source>
</evidence>
<gene>
    <name evidence="19" type="ORF">EW026_g2056</name>
</gene>
<keyword evidence="4 18" id="KW-0732">Signal</keyword>
<keyword evidence="10 17" id="KW-0326">Glycosidase</keyword>
<accession>A0A4S4KPH3</accession>
<keyword evidence="7" id="KW-1015">Disulfide bond</keyword>
<reference evidence="19 20" key="1">
    <citation type="submission" date="2019-02" db="EMBL/GenBank/DDBJ databases">
        <title>Genome sequencing of the rare red list fungi Phlebia centrifuga.</title>
        <authorList>
            <person name="Buettner E."/>
            <person name="Kellner H."/>
        </authorList>
    </citation>
    <scope>NUCLEOTIDE SEQUENCE [LARGE SCALE GENOMIC DNA]</scope>
    <source>
        <strain evidence="19 20">DSM 108282</strain>
    </source>
</reference>
<comment type="function">
    <text evidence="13">Specific in hydrolyzing the terminal glycosidic bond of polygalacturonic acid and oligogalacturonates.</text>
</comment>
<organism evidence="19 20">
    <name type="scientific">Hermanssonia centrifuga</name>
    <dbReference type="NCBI Taxonomy" id="98765"/>
    <lineage>
        <taxon>Eukaryota</taxon>
        <taxon>Fungi</taxon>
        <taxon>Dikarya</taxon>
        <taxon>Basidiomycota</taxon>
        <taxon>Agaricomycotina</taxon>
        <taxon>Agaricomycetes</taxon>
        <taxon>Polyporales</taxon>
        <taxon>Meruliaceae</taxon>
        <taxon>Hermanssonia</taxon>
    </lineage>
</organism>
<dbReference type="GO" id="GO:0045490">
    <property type="term" value="P:pectin catabolic process"/>
    <property type="evidence" value="ECO:0007669"/>
    <property type="project" value="UniProtKB-ARBA"/>
</dbReference>
<dbReference type="GO" id="GO:0005576">
    <property type="term" value="C:extracellular region"/>
    <property type="evidence" value="ECO:0007669"/>
    <property type="project" value="UniProtKB-SubCell"/>
</dbReference>
<evidence type="ECO:0000256" key="13">
    <source>
        <dbReference type="ARBA" id="ARBA00037312"/>
    </source>
</evidence>
<evidence type="ECO:0000256" key="11">
    <source>
        <dbReference type="ARBA" id="ARBA00023316"/>
    </source>
</evidence>
<dbReference type="InterPro" id="IPR012334">
    <property type="entry name" value="Pectin_lyas_fold"/>
</dbReference>
<dbReference type="Gene3D" id="2.160.20.10">
    <property type="entry name" value="Single-stranded right-handed beta-helix, Pectin lyase-like"/>
    <property type="match status" value="1"/>
</dbReference>
<dbReference type="PANTHER" id="PTHR31736">
    <property type="match status" value="1"/>
</dbReference>
<dbReference type="Pfam" id="PF00295">
    <property type="entry name" value="Glyco_hydro_28"/>
    <property type="match status" value="2"/>
</dbReference>
<evidence type="ECO:0000256" key="2">
    <source>
        <dbReference type="ARBA" id="ARBA00008834"/>
    </source>
</evidence>
<comment type="catalytic activity">
    <reaction evidence="15">
        <text>[(1-&gt;4)-alpha-D-galacturonosyl](n) + H2O = alpha-D-galacturonate + [(1-&gt;4)-alpha-D-galacturonosyl](n-1)</text>
        <dbReference type="Rhea" id="RHEA:14117"/>
        <dbReference type="Rhea" id="RHEA-COMP:14570"/>
        <dbReference type="Rhea" id="RHEA-COMP:14572"/>
        <dbReference type="ChEBI" id="CHEBI:15377"/>
        <dbReference type="ChEBI" id="CHEBI:58658"/>
        <dbReference type="ChEBI" id="CHEBI:140523"/>
        <dbReference type="EC" id="3.2.1.67"/>
    </reaction>
</comment>
<evidence type="ECO:0000256" key="10">
    <source>
        <dbReference type="ARBA" id="ARBA00023295"/>
    </source>
</evidence>
<evidence type="ECO:0000256" key="14">
    <source>
        <dbReference type="ARBA" id="ARBA00038933"/>
    </source>
</evidence>